<keyword evidence="1" id="KW-1185">Reference proteome</keyword>
<proteinExistence type="predicted"/>
<protein>
    <submittedName>
        <fullName evidence="2">Uncharacterized protein</fullName>
    </submittedName>
</protein>
<name>A0A914HRU3_GLORO</name>
<reference evidence="2" key="1">
    <citation type="submission" date="2022-11" db="UniProtKB">
        <authorList>
            <consortium name="WormBaseParasite"/>
        </authorList>
    </citation>
    <scope>IDENTIFICATION</scope>
</reference>
<evidence type="ECO:0000313" key="1">
    <source>
        <dbReference type="Proteomes" id="UP000887572"/>
    </source>
</evidence>
<dbReference type="WBParaSite" id="Gr19_v10_g3369.t1">
    <property type="protein sequence ID" value="Gr19_v10_g3369.t1"/>
    <property type="gene ID" value="Gr19_v10_g3369"/>
</dbReference>
<accession>A0A914HRU3</accession>
<dbReference type="AlphaFoldDB" id="A0A914HRU3"/>
<sequence length="107" mass="12324">MSAKITPSALFGTSERVSNERAIDRTPDAGRNHGVPVRYRHEMMYYIKFPDGTTSRFYVSRVQELQPDTNDENIEFLLDRFGLVHAQQERVETDRPQILVSDLNPLA</sequence>
<dbReference type="Proteomes" id="UP000887572">
    <property type="component" value="Unplaced"/>
</dbReference>
<evidence type="ECO:0000313" key="2">
    <source>
        <dbReference type="WBParaSite" id="Gr19_v10_g3369.t1"/>
    </source>
</evidence>
<organism evidence="1 2">
    <name type="scientific">Globodera rostochiensis</name>
    <name type="common">Golden nematode worm</name>
    <name type="synonym">Heterodera rostochiensis</name>
    <dbReference type="NCBI Taxonomy" id="31243"/>
    <lineage>
        <taxon>Eukaryota</taxon>
        <taxon>Metazoa</taxon>
        <taxon>Ecdysozoa</taxon>
        <taxon>Nematoda</taxon>
        <taxon>Chromadorea</taxon>
        <taxon>Rhabditida</taxon>
        <taxon>Tylenchina</taxon>
        <taxon>Tylenchomorpha</taxon>
        <taxon>Tylenchoidea</taxon>
        <taxon>Heteroderidae</taxon>
        <taxon>Heteroderinae</taxon>
        <taxon>Globodera</taxon>
    </lineage>
</organism>